<dbReference type="AlphaFoldDB" id="A0AAU6SKZ3"/>
<dbReference type="EMBL" id="CP095338">
    <property type="protein sequence ID" value="XAG20600.1"/>
    <property type="molecule type" value="Genomic_DNA"/>
</dbReference>
<protein>
    <submittedName>
        <fullName evidence="2">DUF2919 domain-containing protein</fullName>
    </submittedName>
</protein>
<proteinExistence type="predicted"/>
<gene>
    <name evidence="2" type="ORF">MRN70_09700</name>
</gene>
<feature type="transmembrane region" description="Helical" evidence="1">
    <location>
        <begin position="84"/>
        <end position="105"/>
    </location>
</feature>
<dbReference type="InterPro" id="IPR021318">
    <property type="entry name" value="DUF2919"/>
</dbReference>
<sequence length="153" mass="17907">MRYPIEHYDRYGYLNASLWLWLGWLFLARAWVVFVVAGVSREHGSTILSFVYPDHDMLYLGLMTGLPSLLLMWLIHLRQEQRRLLIAGFRLGRAMTLCVLIIQLVQTVYHVYLDHGAFQWANALTLLILLWFGFYLIRSRRVKACFDSTGPLS</sequence>
<reference evidence="2" key="1">
    <citation type="submission" date="2022-03" db="EMBL/GenBank/DDBJ databases">
        <title>Sea Food Isolates.</title>
        <authorList>
            <person name="Li c."/>
        </authorList>
    </citation>
    <scope>NUCLEOTIDE SEQUENCE</scope>
    <source>
        <strain evidence="2">19PA01SH03</strain>
    </source>
</reference>
<keyword evidence="1" id="KW-1133">Transmembrane helix</keyword>
<organism evidence="2">
    <name type="scientific">bacterium 19PA01SH03</name>
    <dbReference type="NCBI Taxonomy" id="2920705"/>
    <lineage>
        <taxon>Bacteria</taxon>
    </lineage>
</organism>
<accession>A0AAU6SKZ3</accession>
<feature type="transmembrane region" description="Helical" evidence="1">
    <location>
        <begin position="12"/>
        <end position="37"/>
    </location>
</feature>
<feature type="transmembrane region" description="Helical" evidence="1">
    <location>
        <begin position="57"/>
        <end position="77"/>
    </location>
</feature>
<evidence type="ECO:0000256" key="1">
    <source>
        <dbReference type="SAM" id="Phobius"/>
    </source>
</evidence>
<evidence type="ECO:0000313" key="2">
    <source>
        <dbReference type="EMBL" id="XAG20600.1"/>
    </source>
</evidence>
<name>A0AAU6SKZ3_UNCXX</name>
<keyword evidence="1" id="KW-0812">Transmembrane</keyword>
<keyword evidence="1" id="KW-0472">Membrane</keyword>
<feature type="transmembrane region" description="Helical" evidence="1">
    <location>
        <begin position="117"/>
        <end position="137"/>
    </location>
</feature>
<dbReference type="Pfam" id="PF11143">
    <property type="entry name" value="DUF2919"/>
    <property type="match status" value="1"/>
</dbReference>